<evidence type="ECO:0000313" key="5">
    <source>
        <dbReference type="Proteomes" id="UP000321514"/>
    </source>
</evidence>
<dbReference type="SMART" id="SM00347">
    <property type="entry name" value="HTH_MARR"/>
    <property type="match status" value="1"/>
</dbReference>
<dbReference type="InterPro" id="IPR050769">
    <property type="entry name" value="NAT_camello-type"/>
</dbReference>
<dbReference type="InterPro" id="IPR016181">
    <property type="entry name" value="Acyl_CoA_acyltransferase"/>
</dbReference>
<dbReference type="Gene3D" id="1.10.10.10">
    <property type="entry name" value="Winged helix-like DNA-binding domain superfamily/Winged helix DNA-binding domain"/>
    <property type="match status" value="1"/>
</dbReference>
<accession>A0A511TFB6</accession>
<feature type="domain" description="HTH marR-type" evidence="2">
    <location>
        <begin position="6"/>
        <end position="141"/>
    </location>
</feature>
<dbReference type="PROSITE" id="PS50995">
    <property type="entry name" value="HTH_MARR_2"/>
    <property type="match status" value="1"/>
</dbReference>
<dbReference type="InterPro" id="IPR036388">
    <property type="entry name" value="WH-like_DNA-bd_sf"/>
</dbReference>
<evidence type="ECO:0000259" key="2">
    <source>
        <dbReference type="PROSITE" id="PS50995"/>
    </source>
</evidence>
<dbReference type="InterPro" id="IPR000835">
    <property type="entry name" value="HTH_MarR-typ"/>
</dbReference>
<organism evidence="4 5">
    <name type="scientific">Myxococcus fulvus</name>
    <dbReference type="NCBI Taxonomy" id="33"/>
    <lineage>
        <taxon>Bacteria</taxon>
        <taxon>Pseudomonadati</taxon>
        <taxon>Myxococcota</taxon>
        <taxon>Myxococcia</taxon>
        <taxon>Myxococcales</taxon>
        <taxon>Cystobacterineae</taxon>
        <taxon>Myxococcaceae</taxon>
        <taxon>Myxococcus</taxon>
    </lineage>
</organism>
<proteinExistence type="predicted"/>
<dbReference type="STRING" id="1334629.MFUL124B02_22100"/>
<dbReference type="SUPFAM" id="SSF55729">
    <property type="entry name" value="Acyl-CoA N-acyltransferases (Nat)"/>
    <property type="match status" value="1"/>
</dbReference>
<dbReference type="Gene3D" id="3.40.630.30">
    <property type="match status" value="1"/>
</dbReference>
<evidence type="ECO:0000313" key="4">
    <source>
        <dbReference type="EMBL" id="GEN12861.1"/>
    </source>
</evidence>
<dbReference type="InterPro" id="IPR000182">
    <property type="entry name" value="GNAT_dom"/>
</dbReference>
<dbReference type="PANTHER" id="PTHR13947:SF37">
    <property type="entry name" value="LD18367P"/>
    <property type="match status" value="1"/>
</dbReference>
<dbReference type="InterPro" id="IPR036390">
    <property type="entry name" value="WH_DNA-bd_sf"/>
</dbReference>
<feature type="domain" description="N-acetyltransferase" evidence="3">
    <location>
        <begin position="155"/>
        <end position="308"/>
    </location>
</feature>
<dbReference type="Pfam" id="PF12802">
    <property type="entry name" value="MarR_2"/>
    <property type="match status" value="1"/>
</dbReference>
<dbReference type="PROSITE" id="PS51186">
    <property type="entry name" value="GNAT"/>
    <property type="match status" value="1"/>
</dbReference>
<dbReference type="GO" id="GO:0003700">
    <property type="term" value="F:DNA-binding transcription factor activity"/>
    <property type="evidence" value="ECO:0007669"/>
    <property type="project" value="InterPro"/>
</dbReference>
<evidence type="ECO:0000259" key="3">
    <source>
        <dbReference type="PROSITE" id="PS51186"/>
    </source>
</evidence>
<comment type="caution">
    <text evidence="4">The sequence shown here is derived from an EMBL/GenBank/DDBJ whole genome shotgun (WGS) entry which is preliminary data.</text>
</comment>
<sequence>MAPMRRDPTVAAVRHFNRFYTQKIGVLDEGLLQSEFSLTEARVIYELYHRESPTATEISRELALDAGYLSRLLRNFSNQGLIEKVPSALDARQHLVRLTDKGEQTFNRLNSSSNDTIRALLSPLRADERPRLLDAMQTIEELLGERSTHDAPPNILLREHRPGDMGWVVQRHGVLYSQEYGWDMRFEALVAGITSRFIQERDPARERCWIAELKGRPVGSVFLVRDTKTVAKLRLLLVEPSARGHGVGTKLMDACLQFAREAGYRKVRLWTEQQLHSARRMYERAGFTLVGKEPHAMFGEGLMSETWELKL</sequence>
<dbReference type="OrthoDB" id="273614at2"/>
<dbReference type="Proteomes" id="UP000321514">
    <property type="component" value="Unassembled WGS sequence"/>
</dbReference>
<dbReference type="GO" id="GO:0008080">
    <property type="term" value="F:N-acetyltransferase activity"/>
    <property type="evidence" value="ECO:0007669"/>
    <property type="project" value="InterPro"/>
</dbReference>
<dbReference type="RefSeq" id="WP_074952760.1">
    <property type="nucleotide sequence ID" value="NZ_BJXR01000070.1"/>
</dbReference>
<protein>
    <submittedName>
        <fullName evidence="4">GNAT family N-acetyltransferase</fullName>
    </submittedName>
</protein>
<dbReference type="CDD" id="cd04301">
    <property type="entry name" value="NAT_SF"/>
    <property type="match status" value="1"/>
</dbReference>
<name>A0A511TFB6_MYXFU</name>
<dbReference type="EMBL" id="BJXR01000070">
    <property type="protein sequence ID" value="GEN12861.1"/>
    <property type="molecule type" value="Genomic_DNA"/>
</dbReference>
<dbReference type="AlphaFoldDB" id="A0A511TFB6"/>
<dbReference type="PANTHER" id="PTHR13947">
    <property type="entry name" value="GNAT FAMILY N-ACETYLTRANSFERASE"/>
    <property type="match status" value="1"/>
</dbReference>
<dbReference type="SUPFAM" id="SSF46785">
    <property type="entry name" value="Winged helix' DNA-binding domain"/>
    <property type="match status" value="1"/>
</dbReference>
<evidence type="ECO:0000256" key="1">
    <source>
        <dbReference type="ARBA" id="ARBA00022679"/>
    </source>
</evidence>
<keyword evidence="1 4" id="KW-0808">Transferase</keyword>
<gene>
    <name evidence="4" type="ORF">MFU01_78980</name>
</gene>
<reference evidence="4 5" key="1">
    <citation type="submission" date="2019-07" db="EMBL/GenBank/DDBJ databases">
        <title>Whole genome shotgun sequence of Myxococcus fulvus NBRC 100333.</title>
        <authorList>
            <person name="Hosoyama A."/>
            <person name="Uohara A."/>
            <person name="Ohji S."/>
            <person name="Ichikawa N."/>
        </authorList>
    </citation>
    <scope>NUCLEOTIDE SEQUENCE [LARGE SCALE GENOMIC DNA]</scope>
    <source>
        <strain evidence="4 5">NBRC 100333</strain>
    </source>
</reference>
<dbReference type="Pfam" id="PF00583">
    <property type="entry name" value="Acetyltransf_1"/>
    <property type="match status" value="1"/>
</dbReference>